<dbReference type="EMBL" id="JAUSVV010000023">
    <property type="protein sequence ID" value="MDQ0445231.1"/>
    <property type="molecule type" value="Genomic_DNA"/>
</dbReference>
<dbReference type="InterPro" id="IPR036366">
    <property type="entry name" value="PGBDSf"/>
</dbReference>
<name>A0ABU0HSF1_9HYPH</name>
<dbReference type="RefSeq" id="WP_238248720.1">
    <property type="nucleotide sequence ID" value="NZ_BPQX01000021.1"/>
</dbReference>
<keyword evidence="3" id="KW-1185">Reference proteome</keyword>
<dbReference type="InterPro" id="IPR036365">
    <property type="entry name" value="PGBD-like_sf"/>
</dbReference>
<dbReference type="InterPro" id="IPR002477">
    <property type="entry name" value="Peptidoglycan-bd-like"/>
</dbReference>
<feature type="domain" description="Peptidoglycan binding-like" evidence="1">
    <location>
        <begin position="7"/>
        <end position="57"/>
    </location>
</feature>
<reference evidence="2 3" key="1">
    <citation type="submission" date="2023-07" db="EMBL/GenBank/DDBJ databases">
        <title>Genomic Encyclopedia of Type Strains, Phase IV (KMG-IV): sequencing the most valuable type-strain genomes for metagenomic binning, comparative biology and taxonomic classification.</title>
        <authorList>
            <person name="Goeker M."/>
        </authorList>
    </citation>
    <scope>NUCLEOTIDE SEQUENCE [LARGE SCALE GENOMIC DNA]</scope>
    <source>
        <strain evidence="2 3">DSM 19562</strain>
    </source>
</reference>
<proteinExistence type="predicted"/>
<dbReference type="SUPFAM" id="SSF47090">
    <property type="entry name" value="PGBD-like"/>
    <property type="match status" value="1"/>
</dbReference>
<organism evidence="2 3">
    <name type="scientific">Methylobacterium persicinum</name>
    <dbReference type="NCBI Taxonomy" id="374426"/>
    <lineage>
        <taxon>Bacteria</taxon>
        <taxon>Pseudomonadati</taxon>
        <taxon>Pseudomonadota</taxon>
        <taxon>Alphaproteobacteria</taxon>
        <taxon>Hyphomicrobiales</taxon>
        <taxon>Methylobacteriaceae</taxon>
        <taxon>Methylobacterium</taxon>
    </lineage>
</organism>
<gene>
    <name evidence="2" type="ORF">QO016_004758</name>
</gene>
<dbReference type="InterPro" id="IPR013423">
    <property type="entry name" value="CHP02594"/>
</dbReference>
<dbReference type="Gene3D" id="1.10.101.10">
    <property type="entry name" value="PGBD-like superfamily/PGBD"/>
    <property type="match status" value="1"/>
</dbReference>
<comment type="caution">
    <text evidence="2">The sequence shown here is derived from an EMBL/GenBank/DDBJ whole genome shotgun (WGS) entry which is preliminary data.</text>
</comment>
<dbReference type="NCBIfam" id="TIGR02594">
    <property type="entry name" value="TIGR02594 family protein"/>
    <property type="match status" value="1"/>
</dbReference>
<evidence type="ECO:0000259" key="1">
    <source>
        <dbReference type="Pfam" id="PF01471"/>
    </source>
</evidence>
<dbReference type="Pfam" id="PF01471">
    <property type="entry name" value="PG_binding_1"/>
    <property type="match status" value="1"/>
</dbReference>
<protein>
    <submittedName>
        <fullName evidence="2">Uncharacterized protein (TIGR02594 family)</fullName>
    </submittedName>
</protein>
<evidence type="ECO:0000313" key="3">
    <source>
        <dbReference type="Proteomes" id="UP001236369"/>
    </source>
</evidence>
<dbReference type="Proteomes" id="UP001236369">
    <property type="component" value="Unassembled WGS sequence"/>
</dbReference>
<evidence type="ECO:0000313" key="2">
    <source>
        <dbReference type="EMBL" id="MDQ0445231.1"/>
    </source>
</evidence>
<sequence>MATYSTIQIQKALIALGYAIKADGDYGPATERAVTAFQKANGLVADGDAGRKTLAVLFSAKPSAPVAPSDVPPWVVLARSKIGLSERFHNKDLRAFLKSDGRTLGNPATLPWCGDFVQTCIALKVPHDVIPANPYYALNWKTFGRALKEPALGAVLVFKRPGGGHVGFYEGERKDAYYVLGGNQSNAIKRSWVAKNRCVAIRWPKSVPLPTGGRLISTAGGKLSENEA</sequence>
<accession>A0ABU0HSF1</accession>